<gene>
    <name evidence="10" type="primary">ND5</name>
</gene>
<feature type="transmembrane region" description="Helical" evidence="8">
    <location>
        <begin position="61"/>
        <end position="81"/>
    </location>
</feature>
<feature type="transmembrane region" description="Helical" evidence="8">
    <location>
        <begin position="269"/>
        <end position="295"/>
    </location>
</feature>
<proteinExistence type="predicted"/>
<dbReference type="Pfam" id="PF00361">
    <property type="entry name" value="Proton_antipo_M"/>
    <property type="match status" value="1"/>
</dbReference>
<geneLocation type="mitochondrion" evidence="10"/>
<dbReference type="GO" id="GO:0016020">
    <property type="term" value="C:membrane"/>
    <property type="evidence" value="ECO:0007669"/>
    <property type="project" value="UniProtKB-SubCell"/>
</dbReference>
<dbReference type="AlphaFoldDB" id="A0A1Q1MMG5"/>
<accession>A0A1Q1MMG5</accession>
<feature type="transmembrane region" description="Helical" evidence="8">
    <location>
        <begin position="111"/>
        <end position="131"/>
    </location>
</feature>
<dbReference type="InterPro" id="IPR001750">
    <property type="entry name" value="ND/Mrp_TM"/>
</dbReference>
<dbReference type="InterPro" id="IPR003945">
    <property type="entry name" value="NU5C-like"/>
</dbReference>
<feature type="transmembrane region" description="Helical" evidence="8">
    <location>
        <begin position="419"/>
        <end position="444"/>
    </location>
</feature>
<reference evidence="10" key="1">
    <citation type="journal article" date="2016" name="PLoS ONE">
        <title>Monogonont Rotifer, Brachionus calyciflorus, Possesses Exceptionally Large, Fragmented Mitogenome.</title>
        <authorList>
            <person name="Nie Z.J."/>
            <person name="Gu R.B."/>
            <person name="Du F.K."/>
            <person name="Shao N.L."/>
            <person name="Xu P."/>
            <person name="Xu G.C."/>
        </authorList>
    </citation>
    <scope>NUCLEOTIDE SEQUENCE</scope>
</reference>
<dbReference type="GO" id="GO:0008137">
    <property type="term" value="F:NADH dehydrogenase (ubiquinone) activity"/>
    <property type="evidence" value="ECO:0007669"/>
    <property type="project" value="UniProtKB-EC"/>
</dbReference>
<dbReference type="GO" id="GO:0042773">
    <property type="term" value="P:ATP synthesis coupled electron transport"/>
    <property type="evidence" value="ECO:0007669"/>
    <property type="project" value="InterPro"/>
</dbReference>
<evidence type="ECO:0000256" key="6">
    <source>
        <dbReference type="ARBA" id="ARBA00031027"/>
    </source>
</evidence>
<dbReference type="EC" id="7.1.1.2" evidence="2"/>
<organism evidence="10">
    <name type="scientific">Brachionus calyciflorus</name>
    <dbReference type="NCBI Taxonomy" id="104777"/>
    <lineage>
        <taxon>Eukaryota</taxon>
        <taxon>Metazoa</taxon>
        <taxon>Spiralia</taxon>
        <taxon>Gnathifera</taxon>
        <taxon>Rotifera</taxon>
        <taxon>Eurotatoria</taxon>
        <taxon>Monogononta</taxon>
        <taxon>Pseudotrocha</taxon>
        <taxon>Ploima</taxon>
        <taxon>Brachionidae</taxon>
        <taxon>Brachionus</taxon>
    </lineage>
</organism>
<keyword evidence="10" id="KW-0496">Mitochondrion</keyword>
<dbReference type="PRINTS" id="PR01434">
    <property type="entry name" value="NADHDHGNASE5"/>
</dbReference>
<dbReference type="PANTHER" id="PTHR42829">
    <property type="entry name" value="NADH-UBIQUINONE OXIDOREDUCTASE CHAIN 5"/>
    <property type="match status" value="1"/>
</dbReference>
<evidence type="ECO:0000256" key="4">
    <source>
        <dbReference type="ARBA" id="ARBA00022989"/>
    </source>
</evidence>
<dbReference type="GO" id="GO:0003954">
    <property type="term" value="F:NADH dehydrogenase activity"/>
    <property type="evidence" value="ECO:0007669"/>
    <property type="project" value="TreeGrafter"/>
</dbReference>
<evidence type="ECO:0000259" key="9">
    <source>
        <dbReference type="Pfam" id="PF00361"/>
    </source>
</evidence>
<evidence type="ECO:0000256" key="7">
    <source>
        <dbReference type="ARBA" id="ARBA00049551"/>
    </source>
</evidence>
<dbReference type="EMBL" id="KX822782">
    <property type="protein sequence ID" value="AQM37716.1"/>
    <property type="molecule type" value="Genomic_DNA"/>
</dbReference>
<evidence type="ECO:0000256" key="2">
    <source>
        <dbReference type="ARBA" id="ARBA00012944"/>
    </source>
</evidence>
<feature type="transmembrane region" description="Helical" evidence="8">
    <location>
        <begin position="233"/>
        <end position="257"/>
    </location>
</feature>
<comment type="catalytic activity">
    <reaction evidence="7">
        <text>a ubiquinone + NADH + 5 H(+)(in) = a ubiquinol + NAD(+) + 4 H(+)(out)</text>
        <dbReference type="Rhea" id="RHEA:29091"/>
        <dbReference type="Rhea" id="RHEA-COMP:9565"/>
        <dbReference type="Rhea" id="RHEA-COMP:9566"/>
        <dbReference type="ChEBI" id="CHEBI:15378"/>
        <dbReference type="ChEBI" id="CHEBI:16389"/>
        <dbReference type="ChEBI" id="CHEBI:17976"/>
        <dbReference type="ChEBI" id="CHEBI:57540"/>
        <dbReference type="ChEBI" id="CHEBI:57945"/>
        <dbReference type="EC" id="7.1.1.2"/>
    </reaction>
</comment>
<feature type="transmembrane region" description="Helical" evidence="8">
    <location>
        <begin position="450"/>
        <end position="469"/>
    </location>
</feature>
<feature type="transmembrane region" description="Helical" evidence="8">
    <location>
        <begin position="143"/>
        <end position="165"/>
    </location>
</feature>
<feature type="transmembrane region" description="Helical" evidence="8">
    <location>
        <begin position="88"/>
        <end position="105"/>
    </location>
</feature>
<feature type="transmembrane region" description="Helical" evidence="8">
    <location>
        <begin position="481"/>
        <end position="504"/>
    </location>
</feature>
<evidence type="ECO:0000313" key="10">
    <source>
        <dbReference type="EMBL" id="AQM37716.1"/>
    </source>
</evidence>
<keyword evidence="5 8" id="KW-0472">Membrane</keyword>
<evidence type="ECO:0000256" key="3">
    <source>
        <dbReference type="ARBA" id="ARBA00022692"/>
    </source>
</evidence>
<name>A0A1Q1MMG5_9BILA</name>
<evidence type="ECO:0000256" key="5">
    <source>
        <dbReference type="ARBA" id="ARBA00023136"/>
    </source>
</evidence>
<feature type="transmembrane region" description="Helical" evidence="8">
    <location>
        <begin position="200"/>
        <end position="227"/>
    </location>
</feature>
<keyword evidence="4 8" id="KW-1133">Transmembrane helix</keyword>
<feature type="transmembrane region" description="Helical" evidence="8">
    <location>
        <begin position="369"/>
        <end position="390"/>
    </location>
</feature>
<dbReference type="GO" id="GO:0015990">
    <property type="term" value="P:electron transport coupled proton transport"/>
    <property type="evidence" value="ECO:0007669"/>
    <property type="project" value="TreeGrafter"/>
</dbReference>
<evidence type="ECO:0000256" key="1">
    <source>
        <dbReference type="ARBA" id="ARBA00004141"/>
    </source>
</evidence>
<sequence>MTSFYNHLMWFTFLFTSFCFSLLMSFYISYMNQALYVSINMFSLWNNEMSVSFYLDYMSSWFSTIILLISSVIMVYSYFYMAPYSKSVYFLWLTNLFIFSMLMVVNMSNLFFLMLGWDGLGLVSFFLIVYYQNQSSITSGMFTLLMNRLGDSFFLLTIALFFYTYPDLTMFSSNLTDFLSLTLLLLTFMTKSAIYPFSPWLPLAMAAPTPISALVHSSTLVTAGLYLMMRFSYLLYSSYTLMQLLLILSLFTSFYAGMNSIFEKDLKKMIALSTLSHLGFIGMAFSSGLLHLAFFHMLTHALFKSLLFMTMGDIMINLNHSQDIRYLSSGMLYTPMSCMVMYVSILNLLGLPNLSGYFSKDLVLEMMNYSSSSILVMLVLFMNVFFTYYYTYQLFFYSFQPIKVLPYQNFHSPMLGHTLCLFIMAISTLLFGFFFLSHICSLTLFYPVPLVNKSLPLFINLIMFLHLFLNTKLFTSNSPMLNYYFSNMMFLSNLMLTLSSNLYYNLSFMLVKSLEFGVLNYSLNSYPKMMFTHLSSYVLNLSTLNPMKSVLFMSSFMVLLSVLI</sequence>
<evidence type="ECO:0000256" key="8">
    <source>
        <dbReference type="SAM" id="Phobius"/>
    </source>
</evidence>
<feature type="transmembrane region" description="Helical" evidence="8">
    <location>
        <begin position="7"/>
        <end position="28"/>
    </location>
</feature>
<comment type="subcellular location">
    <subcellularLocation>
        <location evidence="1">Membrane</location>
        <topology evidence="1">Multi-pass membrane protein</topology>
    </subcellularLocation>
</comment>
<feature type="domain" description="NADH:quinone oxidoreductase/Mrp antiporter transmembrane" evidence="9">
    <location>
        <begin position="109"/>
        <end position="384"/>
    </location>
</feature>
<keyword evidence="3 8" id="KW-0812">Transmembrane</keyword>
<feature type="transmembrane region" description="Helical" evidence="8">
    <location>
        <begin position="330"/>
        <end position="349"/>
    </location>
</feature>
<dbReference type="PANTHER" id="PTHR42829:SF2">
    <property type="entry name" value="NADH-UBIQUINONE OXIDOREDUCTASE CHAIN 5"/>
    <property type="match status" value="1"/>
</dbReference>
<feature type="transmembrane region" description="Helical" evidence="8">
    <location>
        <begin position="546"/>
        <end position="563"/>
    </location>
</feature>
<protein>
    <recommendedName>
        <fullName evidence="2">NADH:ubiquinone reductase (H(+)-translocating)</fullName>
        <ecNumber evidence="2">7.1.1.2</ecNumber>
    </recommendedName>
    <alternativeName>
        <fullName evidence="6">NADH dehydrogenase subunit 5</fullName>
    </alternativeName>
</protein>